<evidence type="ECO:0000313" key="2">
    <source>
        <dbReference type="Proteomes" id="UP001056120"/>
    </source>
</evidence>
<dbReference type="EMBL" id="CM042029">
    <property type="protein sequence ID" value="KAI3794557.1"/>
    <property type="molecule type" value="Genomic_DNA"/>
</dbReference>
<evidence type="ECO:0000313" key="1">
    <source>
        <dbReference type="EMBL" id="KAI3794557.1"/>
    </source>
</evidence>
<comment type="caution">
    <text evidence="1">The sequence shown here is derived from an EMBL/GenBank/DDBJ whole genome shotgun (WGS) entry which is preliminary data.</text>
</comment>
<accession>A0ACB9HFM8</accession>
<proteinExistence type="predicted"/>
<protein>
    <submittedName>
        <fullName evidence="1">Uncharacterized protein</fullName>
    </submittedName>
</protein>
<reference evidence="1 2" key="2">
    <citation type="journal article" date="2022" name="Mol. Ecol. Resour.">
        <title>The genomes of chicory, endive, great burdock and yacon provide insights into Asteraceae paleo-polyploidization history and plant inulin production.</title>
        <authorList>
            <person name="Fan W."/>
            <person name="Wang S."/>
            <person name="Wang H."/>
            <person name="Wang A."/>
            <person name="Jiang F."/>
            <person name="Liu H."/>
            <person name="Zhao H."/>
            <person name="Xu D."/>
            <person name="Zhang Y."/>
        </authorList>
    </citation>
    <scope>NUCLEOTIDE SEQUENCE [LARGE SCALE GENOMIC DNA]</scope>
    <source>
        <strain evidence="2">cv. Yunnan</strain>
        <tissue evidence="1">Leaves</tissue>
    </source>
</reference>
<dbReference type="Proteomes" id="UP001056120">
    <property type="component" value="Linkage Group LG12"/>
</dbReference>
<sequence length="119" mass="13440">MADEPSITRCSFQDFEMLLRNNVIAKDVTNHYTSDEDCMSACKGPLEPSTALGGFSDKESNETKKVVAWEKAFIQLVKDELVPMVPSKNLTLFYSSESSIEEELKKHYPIHLKAPLKNN</sequence>
<gene>
    <name evidence="1" type="ORF">L1987_37189</name>
</gene>
<keyword evidence="2" id="KW-1185">Reference proteome</keyword>
<organism evidence="1 2">
    <name type="scientific">Smallanthus sonchifolius</name>
    <dbReference type="NCBI Taxonomy" id="185202"/>
    <lineage>
        <taxon>Eukaryota</taxon>
        <taxon>Viridiplantae</taxon>
        <taxon>Streptophyta</taxon>
        <taxon>Embryophyta</taxon>
        <taxon>Tracheophyta</taxon>
        <taxon>Spermatophyta</taxon>
        <taxon>Magnoliopsida</taxon>
        <taxon>eudicotyledons</taxon>
        <taxon>Gunneridae</taxon>
        <taxon>Pentapetalae</taxon>
        <taxon>asterids</taxon>
        <taxon>campanulids</taxon>
        <taxon>Asterales</taxon>
        <taxon>Asteraceae</taxon>
        <taxon>Asteroideae</taxon>
        <taxon>Heliantheae alliance</taxon>
        <taxon>Millerieae</taxon>
        <taxon>Smallanthus</taxon>
    </lineage>
</organism>
<name>A0ACB9HFM8_9ASTR</name>
<reference evidence="2" key="1">
    <citation type="journal article" date="2022" name="Mol. Ecol. Resour.">
        <title>The genomes of chicory, endive, great burdock and yacon provide insights into Asteraceae palaeo-polyploidization history and plant inulin production.</title>
        <authorList>
            <person name="Fan W."/>
            <person name="Wang S."/>
            <person name="Wang H."/>
            <person name="Wang A."/>
            <person name="Jiang F."/>
            <person name="Liu H."/>
            <person name="Zhao H."/>
            <person name="Xu D."/>
            <person name="Zhang Y."/>
        </authorList>
    </citation>
    <scope>NUCLEOTIDE SEQUENCE [LARGE SCALE GENOMIC DNA]</scope>
    <source>
        <strain evidence="2">cv. Yunnan</strain>
    </source>
</reference>